<proteinExistence type="predicted"/>
<keyword evidence="3" id="KW-1185">Reference proteome</keyword>
<dbReference type="Proteomes" id="UP000591131">
    <property type="component" value="Unassembled WGS sequence"/>
</dbReference>
<accession>A0A7J6LX12</accession>
<dbReference type="AlphaFoldDB" id="A0A7J6LX12"/>
<reference evidence="2 3" key="1">
    <citation type="submission" date="2020-04" db="EMBL/GenBank/DDBJ databases">
        <title>Perkinsus chesapeaki whole genome sequence.</title>
        <authorList>
            <person name="Bogema D.R."/>
        </authorList>
    </citation>
    <scope>NUCLEOTIDE SEQUENCE [LARGE SCALE GENOMIC DNA]</scope>
    <source>
        <strain evidence="2">ATCC PRA-425</strain>
    </source>
</reference>
<sequence>MFVVGRSPMNSNLAVVILITLSLSTGAFPNNFVGTIKTAPDGTESSNKASSLSIDPFSLEQLDGNWWAMDNKANICLEVLNILLTRHRVSTMEDLLTKMCEVYTKAIRAPTARSALPRMRKDEPMDM</sequence>
<name>A0A7J6LX12_PERCH</name>
<feature type="chain" id="PRO_5029486491" evidence="1">
    <location>
        <begin position="28"/>
        <end position="127"/>
    </location>
</feature>
<evidence type="ECO:0000313" key="3">
    <source>
        <dbReference type="Proteomes" id="UP000591131"/>
    </source>
</evidence>
<comment type="caution">
    <text evidence="2">The sequence shown here is derived from an EMBL/GenBank/DDBJ whole genome shotgun (WGS) entry which is preliminary data.</text>
</comment>
<dbReference type="EMBL" id="JAAPAO010000320">
    <property type="protein sequence ID" value="KAF4663331.1"/>
    <property type="molecule type" value="Genomic_DNA"/>
</dbReference>
<gene>
    <name evidence="2" type="ORF">FOL47_005804</name>
</gene>
<protein>
    <submittedName>
        <fullName evidence="2">Uncharacterized protein</fullName>
    </submittedName>
</protein>
<feature type="signal peptide" evidence="1">
    <location>
        <begin position="1"/>
        <end position="27"/>
    </location>
</feature>
<organism evidence="2 3">
    <name type="scientific">Perkinsus chesapeaki</name>
    <name type="common">Clam parasite</name>
    <name type="synonym">Perkinsus andrewsi</name>
    <dbReference type="NCBI Taxonomy" id="330153"/>
    <lineage>
        <taxon>Eukaryota</taxon>
        <taxon>Sar</taxon>
        <taxon>Alveolata</taxon>
        <taxon>Perkinsozoa</taxon>
        <taxon>Perkinsea</taxon>
        <taxon>Perkinsida</taxon>
        <taxon>Perkinsidae</taxon>
        <taxon>Perkinsus</taxon>
    </lineage>
</organism>
<evidence type="ECO:0000313" key="2">
    <source>
        <dbReference type="EMBL" id="KAF4663331.1"/>
    </source>
</evidence>
<evidence type="ECO:0000256" key="1">
    <source>
        <dbReference type="SAM" id="SignalP"/>
    </source>
</evidence>
<keyword evidence="1" id="KW-0732">Signal</keyword>